<evidence type="ECO:0000313" key="1">
    <source>
        <dbReference type="EMBL" id="SVD84745.1"/>
    </source>
</evidence>
<dbReference type="EMBL" id="UINC01177223">
    <property type="protein sequence ID" value="SVD84745.1"/>
    <property type="molecule type" value="Genomic_DNA"/>
</dbReference>
<dbReference type="InterPro" id="IPR029044">
    <property type="entry name" value="Nucleotide-diphossugar_trans"/>
</dbReference>
<dbReference type="SUPFAM" id="SSF53448">
    <property type="entry name" value="Nucleotide-diphospho-sugar transferases"/>
    <property type="match status" value="1"/>
</dbReference>
<dbReference type="GO" id="GO:0008781">
    <property type="term" value="F:N-acylneuraminate cytidylyltransferase activity"/>
    <property type="evidence" value="ECO:0007669"/>
    <property type="project" value="TreeGrafter"/>
</dbReference>
<dbReference type="Gene3D" id="3.90.550.10">
    <property type="entry name" value="Spore Coat Polysaccharide Biosynthesis Protein SpsA, Chain A"/>
    <property type="match status" value="1"/>
</dbReference>
<reference evidence="1" key="1">
    <citation type="submission" date="2018-05" db="EMBL/GenBank/DDBJ databases">
        <authorList>
            <person name="Lanie J.A."/>
            <person name="Ng W.-L."/>
            <person name="Kazmierczak K.M."/>
            <person name="Andrzejewski T.M."/>
            <person name="Davidsen T.M."/>
            <person name="Wayne K.J."/>
            <person name="Tettelin H."/>
            <person name="Glass J.I."/>
            <person name="Rusch D."/>
            <person name="Podicherti R."/>
            <person name="Tsui H.-C.T."/>
            <person name="Winkler M.E."/>
        </authorList>
    </citation>
    <scope>NUCLEOTIDE SEQUENCE</scope>
</reference>
<organism evidence="1">
    <name type="scientific">marine metagenome</name>
    <dbReference type="NCBI Taxonomy" id="408172"/>
    <lineage>
        <taxon>unclassified sequences</taxon>
        <taxon>metagenomes</taxon>
        <taxon>ecological metagenomes</taxon>
    </lineage>
</organism>
<feature type="non-terminal residue" evidence="1">
    <location>
        <position position="1"/>
    </location>
</feature>
<sequence length="243" mass="27728">QIWSSMVDGSPKGFESMGKVACIILARGGSKGIPRKNVLDFCGKPLVAWSILQALGTSEIDEVYLSSDNDEILKVGEDFGAQLIRRPKEFATDTASSESAVVHALSTLDYKPEIVVMLEPTAPLRRDKDLGKSIVQFRDEQWDSGFSGAVLEDFLIWTKDDTNRLISVNYDYENQTRRQDRKPDYVENGAIYLFKPEILDQNNRFGGNIGIYMMEFWQSFELDNPEDWIFVESLFKQYILEKK</sequence>
<name>A0A382YPG5_9ZZZZ</name>
<accession>A0A382YPG5</accession>
<gene>
    <name evidence="1" type="ORF">METZ01_LOCUS437599</name>
</gene>
<proteinExistence type="predicted"/>
<dbReference type="PANTHER" id="PTHR21485">
    <property type="entry name" value="HAD SUPERFAMILY MEMBERS CMAS AND KDSC"/>
    <property type="match status" value="1"/>
</dbReference>
<dbReference type="InterPro" id="IPR003329">
    <property type="entry name" value="Cytidylyl_trans"/>
</dbReference>
<evidence type="ECO:0008006" key="2">
    <source>
        <dbReference type="Google" id="ProtNLM"/>
    </source>
</evidence>
<dbReference type="InterPro" id="IPR050793">
    <property type="entry name" value="CMP-NeuNAc_synthase"/>
</dbReference>
<protein>
    <recommendedName>
        <fullName evidence="2">Acylneuraminate cytidylyltransferase family protein</fullName>
    </recommendedName>
</protein>
<dbReference type="CDD" id="cd02513">
    <property type="entry name" value="CMP-NeuAc_Synthase"/>
    <property type="match status" value="1"/>
</dbReference>
<dbReference type="AlphaFoldDB" id="A0A382YPG5"/>
<dbReference type="Pfam" id="PF02348">
    <property type="entry name" value="CTP_transf_3"/>
    <property type="match status" value="1"/>
</dbReference>
<dbReference type="PANTHER" id="PTHR21485:SF3">
    <property type="entry name" value="N-ACYLNEURAMINATE CYTIDYLYLTRANSFERASE"/>
    <property type="match status" value="1"/>
</dbReference>